<keyword evidence="3 5" id="KW-1133">Transmembrane helix</keyword>
<keyword evidence="2 5" id="KW-0812">Transmembrane</keyword>
<evidence type="ECO:0000313" key="7">
    <source>
        <dbReference type="EMBL" id="KAH3733442.1"/>
    </source>
</evidence>
<evidence type="ECO:0000256" key="4">
    <source>
        <dbReference type="ARBA" id="ARBA00023136"/>
    </source>
</evidence>
<dbReference type="SUPFAM" id="SSF81321">
    <property type="entry name" value="Family A G protein-coupled receptor-like"/>
    <property type="match status" value="1"/>
</dbReference>
<evidence type="ECO:0000256" key="2">
    <source>
        <dbReference type="ARBA" id="ARBA00022692"/>
    </source>
</evidence>
<evidence type="ECO:0000256" key="1">
    <source>
        <dbReference type="ARBA" id="ARBA00004370"/>
    </source>
</evidence>
<feature type="transmembrane region" description="Helical" evidence="5">
    <location>
        <begin position="6"/>
        <end position="23"/>
    </location>
</feature>
<dbReference type="GO" id="GO:0005886">
    <property type="term" value="C:plasma membrane"/>
    <property type="evidence" value="ECO:0007669"/>
    <property type="project" value="TreeGrafter"/>
</dbReference>
<dbReference type="PANTHER" id="PTHR46273">
    <property type="entry name" value="MYOSUPPRESSIN RECEPTOR 1, ISOFORM B-RELATED"/>
    <property type="match status" value="1"/>
</dbReference>
<dbReference type="GO" id="GO:0008528">
    <property type="term" value="F:G protein-coupled peptide receptor activity"/>
    <property type="evidence" value="ECO:0007669"/>
    <property type="project" value="InterPro"/>
</dbReference>
<dbReference type="InterPro" id="IPR053219">
    <property type="entry name" value="GPCR_Dmsr-1"/>
</dbReference>
<sequence>MNVMQCILLTFLSTMVILAMYQVSKRRIRLLQQTRPSDHNVNRKHNRTTLMLVSVVLFSVITVMPYGILIMVSVLNKDFHKEVYSNLDEFKDLIILLNSAVIFVLYCIVSKKFRDTFKNLFVVNFKCHKHSVTLRLNVYIISPNSEVTTL</sequence>
<dbReference type="InterPro" id="IPR017452">
    <property type="entry name" value="GPCR_Rhodpsn_7TM"/>
</dbReference>
<organism evidence="7 8">
    <name type="scientific">Dreissena polymorpha</name>
    <name type="common">Zebra mussel</name>
    <name type="synonym">Mytilus polymorpha</name>
    <dbReference type="NCBI Taxonomy" id="45954"/>
    <lineage>
        <taxon>Eukaryota</taxon>
        <taxon>Metazoa</taxon>
        <taxon>Spiralia</taxon>
        <taxon>Lophotrochozoa</taxon>
        <taxon>Mollusca</taxon>
        <taxon>Bivalvia</taxon>
        <taxon>Autobranchia</taxon>
        <taxon>Heteroconchia</taxon>
        <taxon>Euheterodonta</taxon>
        <taxon>Imparidentia</taxon>
        <taxon>Neoheterodontei</taxon>
        <taxon>Myida</taxon>
        <taxon>Dreissenoidea</taxon>
        <taxon>Dreissenidae</taxon>
        <taxon>Dreissena</taxon>
    </lineage>
</organism>
<dbReference type="Proteomes" id="UP000828390">
    <property type="component" value="Unassembled WGS sequence"/>
</dbReference>
<dbReference type="Pfam" id="PF10324">
    <property type="entry name" value="7TM_GPCR_Srw"/>
    <property type="match status" value="1"/>
</dbReference>
<keyword evidence="8" id="KW-1185">Reference proteome</keyword>
<evidence type="ECO:0000313" key="8">
    <source>
        <dbReference type="Proteomes" id="UP000828390"/>
    </source>
</evidence>
<feature type="transmembrane region" description="Helical" evidence="5">
    <location>
        <begin position="50"/>
        <end position="73"/>
    </location>
</feature>
<name>A0A9D4CU59_DREPO</name>
<dbReference type="EMBL" id="JAIWYP010000011">
    <property type="protein sequence ID" value="KAH3733442.1"/>
    <property type="molecule type" value="Genomic_DNA"/>
</dbReference>
<dbReference type="PANTHER" id="PTHR46273:SF4">
    <property type="entry name" value="AT19640P"/>
    <property type="match status" value="1"/>
</dbReference>
<dbReference type="InterPro" id="IPR019427">
    <property type="entry name" value="7TM_GPCR_serpentine_rcpt_Srw"/>
</dbReference>
<feature type="transmembrane region" description="Helical" evidence="5">
    <location>
        <begin position="93"/>
        <end position="109"/>
    </location>
</feature>
<evidence type="ECO:0000259" key="6">
    <source>
        <dbReference type="PROSITE" id="PS50262"/>
    </source>
</evidence>
<proteinExistence type="predicted"/>
<dbReference type="AlphaFoldDB" id="A0A9D4CU59"/>
<keyword evidence="4 5" id="KW-0472">Membrane</keyword>
<feature type="domain" description="G-protein coupled receptors family 1 profile" evidence="6">
    <location>
        <begin position="1"/>
        <end position="106"/>
    </location>
</feature>
<reference evidence="7" key="2">
    <citation type="submission" date="2020-11" db="EMBL/GenBank/DDBJ databases">
        <authorList>
            <person name="McCartney M.A."/>
            <person name="Auch B."/>
            <person name="Kono T."/>
            <person name="Mallez S."/>
            <person name="Becker A."/>
            <person name="Gohl D.M."/>
            <person name="Silverstein K.A.T."/>
            <person name="Koren S."/>
            <person name="Bechman K.B."/>
            <person name="Herman A."/>
            <person name="Abrahante J.E."/>
            <person name="Garbe J."/>
        </authorList>
    </citation>
    <scope>NUCLEOTIDE SEQUENCE</scope>
    <source>
        <strain evidence="7">Duluth1</strain>
        <tissue evidence="7">Whole animal</tissue>
    </source>
</reference>
<gene>
    <name evidence="7" type="ORF">DPMN_039869</name>
</gene>
<dbReference type="Gene3D" id="1.20.1070.10">
    <property type="entry name" value="Rhodopsin 7-helix transmembrane proteins"/>
    <property type="match status" value="1"/>
</dbReference>
<evidence type="ECO:0000256" key="5">
    <source>
        <dbReference type="SAM" id="Phobius"/>
    </source>
</evidence>
<dbReference type="PROSITE" id="PS50262">
    <property type="entry name" value="G_PROTEIN_RECEP_F1_2"/>
    <property type="match status" value="1"/>
</dbReference>
<evidence type="ECO:0000256" key="3">
    <source>
        <dbReference type="ARBA" id="ARBA00022989"/>
    </source>
</evidence>
<protein>
    <recommendedName>
        <fullName evidence="6">G-protein coupled receptors family 1 profile domain-containing protein</fullName>
    </recommendedName>
</protein>
<reference evidence="7" key="1">
    <citation type="journal article" date="2019" name="bioRxiv">
        <title>The Genome of the Zebra Mussel, Dreissena polymorpha: A Resource for Invasive Species Research.</title>
        <authorList>
            <person name="McCartney M.A."/>
            <person name="Auch B."/>
            <person name="Kono T."/>
            <person name="Mallez S."/>
            <person name="Zhang Y."/>
            <person name="Obille A."/>
            <person name="Becker A."/>
            <person name="Abrahante J.E."/>
            <person name="Garbe J."/>
            <person name="Badalamenti J.P."/>
            <person name="Herman A."/>
            <person name="Mangelson H."/>
            <person name="Liachko I."/>
            <person name="Sullivan S."/>
            <person name="Sone E.D."/>
            <person name="Koren S."/>
            <person name="Silverstein K.A.T."/>
            <person name="Beckman K.B."/>
            <person name="Gohl D.M."/>
        </authorList>
    </citation>
    <scope>NUCLEOTIDE SEQUENCE</scope>
    <source>
        <strain evidence="7">Duluth1</strain>
        <tissue evidence="7">Whole animal</tissue>
    </source>
</reference>
<comment type="subcellular location">
    <subcellularLocation>
        <location evidence="1">Membrane</location>
    </subcellularLocation>
</comment>
<accession>A0A9D4CU59</accession>
<comment type="caution">
    <text evidence="7">The sequence shown here is derived from an EMBL/GenBank/DDBJ whole genome shotgun (WGS) entry which is preliminary data.</text>
</comment>